<evidence type="ECO:0000313" key="2">
    <source>
        <dbReference type="Proteomes" id="UP001054252"/>
    </source>
</evidence>
<sequence length="105" mass="12594">MGIKLMWQNTRRETITLGKNNHQREENDHRARARWRIFWTKITREKKKIFCSPGATFQSSYALDEYSQNFDQEMSWAEPDNLSRSFSARYANPSRIARRSHDLLL</sequence>
<name>A0AAV5IU25_9ROSI</name>
<dbReference type="PANTHER" id="PTHR33168">
    <property type="entry name" value="STRESS INDUCED PROTEIN-RELATED"/>
    <property type="match status" value="1"/>
</dbReference>
<gene>
    <name evidence="1" type="ORF">SLEP1_g15688</name>
</gene>
<dbReference type="Proteomes" id="UP001054252">
    <property type="component" value="Unassembled WGS sequence"/>
</dbReference>
<keyword evidence="2" id="KW-1185">Reference proteome</keyword>
<accession>A0AAV5IU25</accession>
<proteinExistence type="predicted"/>
<protein>
    <submittedName>
        <fullName evidence="1">Uncharacterized protein</fullName>
    </submittedName>
</protein>
<evidence type="ECO:0000313" key="1">
    <source>
        <dbReference type="EMBL" id="GKV03379.1"/>
    </source>
</evidence>
<comment type="caution">
    <text evidence="1">The sequence shown here is derived from an EMBL/GenBank/DDBJ whole genome shotgun (WGS) entry which is preliminary data.</text>
</comment>
<reference evidence="1 2" key="1">
    <citation type="journal article" date="2021" name="Commun. Biol.">
        <title>The genome of Shorea leprosula (Dipterocarpaceae) highlights the ecological relevance of drought in aseasonal tropical rainforests.</title>
        <authorList>
            <person name="Ng K.K.S."/>
            <person name="Kobayashi M.J."/>
            <person name="Fawcett J.A."/>
            <person name="Hatakeyama M."/>
            <person name="Paape T."/>
            <person name="Ng C.H."/>
            <person name="Ang C.C."/>
            <person name="Tnah L.H."/>
            <person name="Lee C.T."/>
            <person name="Nishiyama T."/>
            <person name="Sese J."/>
            <person name="O'Brien M.J."/>
            <person name="Copetti D."/>
            <person name="Mohd Noor M.I."/>
            <person name="Ong R.C."/>
            <person name="Putra M."/>
            <person name="Sireger I.Z."/>
            <person name="Indrioko S."/>
            <person name="Kosugi Y."/>
            <person name="Izuno A."/>
            <person name="Isagi Y."/>
            <person name="Lee S.L."/>
            <person name="Shimizu K.K."/>
        </authorList>
    </citation>
    <scope>NUCLEOTIDE SEQUENCE [LARGE SCALE GENOMIC DNA]</scope>
    <source>
        <strain evidence="1">214</strain>
    </source>
</reference>
<dbReference type="EMBL" id="BPVZ01000020">
    <property type="protein sequence ID" value="GKV03379.1"/>
    <property type="molecule type" value="Genomic_DNA"/>
</dbReference>
<organism evidence="1 2">
    <name type="scientific">Rubroshorea leprosula</name>
    <dbReference type="NCBI Taxonomy" id="152421"/>
    <lineage>
        <taxon>Eukaryota</taxon>
        <taxon>Viridiplantae</taxon>
        <taxon>Streptophyta</taxon>
        <taxon>Embryophyta</taxon>
        <taxon>Tracheophyta</taxon>
        <taxon>Spermatophyta</taxon>
        <taxon>Magnoliopsida</taxon>
        <taxon>eudicotyledons</taxon>
        <taxon>Gunneridae</taxon>
        <taxon>Pentapetalae</taxon>
        <taxon>rosids</taxon>
        <taxon>malvids</taxon>
        <taxon>Malvales</taxon>
        <taxon>Dipterocarpaceae</taxon>
        <taxon>Rubroshorea</taxon>
    </lineage>
</organism>
<dbReference type="AlphaFoldDB" id="A0AAV5IU25"/>